<dbReference type="SMART" id="SM00194">
    <property type="entry name" value="PTPc"/>
    <property type="match status" value="1"/>
</dbReference>
<evidence type="ECO:0000259" key="2">
    <source>
        <dbReference type="PROSITE" id="PS50055"/>
    </source>
</evidence>
<evidence type="ECO:0000313" key="5">
    <source>
        <dbReference type="WBParaSite" id="BXY_1404800.1"/>
    </source>
</evidence>
<evidence type="ECO:0000259" key="3">
    <source>
        <dbReference type="PROSITE" id="PS50056"/>
    </source>
</evidence>
<dbReference type="InterPro" id="IPR000387">
    <property type="entry name" value="Tyr_Pase_dom"/>
</dbReference>
<dbReference type="PRINTS" id="PR00700">
    <property type="entry name" value="PRTYPHPHTASE"/>
</dbReference>
<dbReference type="CDD" id="cd00047">
    <property type="entry name" value="PTPc"/>
    <property type="match status" value="1"/>
</dbReference>
<dbReference type="InterPro" id="IPR016130">
    <property type="entry name" value="Tyr_Pase_AS"/>
</dbReference>
<dbReference type="GO" id="GO:0004725">
    <property type="term" value="F:protein tyrosine phosphatase activity"/>
    <property type="evidence" value="ECO:0007669"/>
    <property type="project" value="InterPro"/>
</dbReference>
<evidence type="ECO:0000256" key="1">
    <source>
        <dbReference type="SAM" id="MobiDB-lite"/>
    </source>
</evidence>
<accession>A0A1I7SLW5</accession>
<dbReference type="Proteomes" id="UP000095284">
    <property type="component" value="Unplaced"/>
</dbReference>
<dbReference type="PROSITE" id="PS50055">
    <property type="entry name" value="TYR_PHOSPHATASE_PTP"/>
    <property type="match status" value="1"/>
</dbReference>
<feature type="compositionally biased region" description="Basic and acidic residues" evidence="1">
    <location>
        <begin position="8"/>
        <end position="23"/>
    </location>
</feature>
<feature type="domain" description="Tyrosine specific protein phosphatases" evidence="3">
    <location>
        <begin position="278"/>
        <end position="352"/>
    </location>
</feature>
<dbReference type="PANTHER" id="PTHR46163:SF5">
    <property type="entry name" value="TYROSINE-PROTEIN PHOSPHATASE"/>
    <property type="match status" value="1"/>
</dbReference>
<feature type="domain" description="Tyrosine-protein phosphatase" evidence="2">
    <location>
        <begin position="128"/>
        <end position="361"/>
    </location>
</feature>
<dbReference type="PROSITE" id="PS00383">
    <property type="entry name" value="TYR_PHOSPHATASE_1"/>
    <property type="match status" value="1"/>
</dbReference>
<dbReference type="AlphaFoldDB" id="A0A1I7SLW5"/>
<name>A0A1I7SLW5_BURXY</name>
<dbReference type="WBParaSite" id="BXY_1404800.1">
    <property type="protein sequence ID" value="BXY_1404800.1"/>
    <property type="gene ID" value="BXY_1404800"/>
</dbReference>
<dbReference type="Gene3D" id="3.90.190.10">
    <property type="entry name" value="Protein tyrosine phosphatase superfamily"/>
    <property type="match status" value="1"/>
</dbReference>
<dbReference type="PROSITE" id="PS50056">
    <property type="entry name" value="TYR_PHOSPHATASE_2"/>
    <property type="match status" value="1"/>
</dbReference>
<dbReference type="eggNOG" id="KOG0789">
    <property type="taxonomic scope" value="Eukaryota"/>
</dbReference>
<feature type="region of interest" description="Disordered" evidence="1">
    <location>
        <begin position="1"/>
        <end position="23"/>
    </location>
</feature>
<dbReference type="InterPro" id="IPR052782">
    <property type="entry name" value="Oocyte-zygote_transition_reg"/>
</dbReference>
<sequence length="389" mass="44155">MPSGPHLKPSELDSEMRGGDRGSESRSFGCAAFAHLFSFGPSPITGLKPFLEFLTDSFNFLVIANSFKLRLRGFKEEMPSKEEIVKTWLAANTSAKTVENHRADFAALKKNLDPNDCKAFLAQPQGTRNRYRDVVCLDASRVKLKGVENDYIHANYVSTPQDENRFICTQGPTDSSCTDFWQMIWQEKAGVIIMLCNFTEKSVKKCAEYFPIGAGKSVSFGKFKINCTSRAENMKYEYFPNFCAVKIAVSNLTVCKDKEKMEVQHFHWMDWPDRGAPKGDLSAISLLLQVNRTKKPIVVHCSAGIGRTGSIVMLEYIYELFESGKDCEKLDQILAKIREQRALSIQNDLQYLYVIRVMLEFFVRTTPLTAQQVEDVKKFLADYRQLTGE</sequence>
<dbReference type="InterPro" id="IPR029021">
    <property type="entry name" value="Prot-tyrosine_phosphatase-like"/>
</dbReference>
<dbReference type="SUPFAM" id="SSF52799">
    <property type="entry name" value="(Phosphotyrosine protein) phosphatases II"/>
    <property type="match status" value="1"/>
</dbReference>
<reference evidence="5" key="1">
    <citation type="submission" date="2016-11" db="UniProtKB">
        <authorList>
            <consortium name="WormBaseParasite"/>
        </authorList>
    </citation>
    <scope>IDENTIFICATION</scope>
</reference>
<evidence type="ECO:0000313" key="4">
    <source>
        <dbReference type="Proteomes" id="UP000095284"/>
    </source>
</evidence>
<dbReference type="SMART" id="SM00404">
    <property type="entry name" value="PTPc_motif"/>
    <property type="match status" value="1"/>
</dbReference>
<proteinExistence type="predicted"/>
<dbReference type="InterPro" id="IPR003595">
    <property type="entry name" value="Tyr_Pase_cat"/>
</dbReference>
<dbReference type="Pfam" id="PF00102">
    <property type="entry name" value="Y_phosphatase"/>
    <property type="match status" value="1"/>
</dbReference>
<dbReference type="PANTHER" id="PTHR46163">
    <property type="entry name" value="TYROSINE-PROTEIN PHOSPHATASE-RELATED"/>
    <property type="match status" value="1"/>
</dbReference>
<organism evidence="4 5">
    <name type="scientific">Bursaphelenchus xylophilus</name>
    <name type="common">Pinewood nematode worm</name>
    <name type="synonym">Aphelenchoides xylophilus</name>
    <dbReference type="NCBI Taxonomy" id="6326"/>
    <lineage>
        <taxon>Eukaryota</taxon>
        <taxon>Metazoa</taxon>
        <taxon>Ecdysozoa</taxon>
        <taxon>Nematoda</taxon>
        <taxon>Chromadorea</taxon>
        <taxon>Rhabditida</taxon>
        <taxon>Tylenchina</taxon>
        <taxon>Tylenchomorpha</taxon>
        <taxon>Aphelenchoidea</taxon>
        <taxon>Aphelenchoididae</taxon>
        <taxon>Bursaphelenchus</taxon>
    </lineage>
</organism>
<dbReference type="InterPro" id="IPR000242">
    <property type="entry name" value="PTP_cat"/>
</dbReference>
<protein>
    <submittedName>
        <fullName evidence="5">Protein-tyrosine phosphatase</fullName>
    </submittedName>
</protein>